<reference evidence="5" key="1">
    <citation type="journal article" date="2019" name="Int. J. Syst. Evol. Microbiol.">
        <title>The Global Catalogue of Microorganisms (GCM) 10K type strain sequencing project: providing services to taxonomists for standard genome sequencing and annotation.</title>
        <authorList>
            <consortium name="The Broad Institute Genomics Platform"/>
            <consortium name="The Broad Institute Genome Sequencing Center for Infectious Disease"/>
            <person name="Wu L."/>
            <person name="Ma J."/>
        </authorList>
    </citation>
    <scope>NUCLEOTIDE SEQUENCE [LARGE SCALE GENOMIC DNA]</scope>
    <source>
        <strain evidence="5">CGMCC 1.15111</strain>
    </source>
</reference>
<dbReference type="RefSeq" id="WP_189628733.1">
    <property type="nucleotide sequence ID" value="NZ_BNAG01000001.1"/>
</dbReference>
<keyword evidence="2" id="KW-0812">Transmembrane</keyword>
<feature type="domain" description="Peptidase M56" evidence="3">
    <location>
        <begin position="23"/>
        <end position="284"/>
    </location>
</feature>
<dbReference type="CDD" id="cd07341">
    <property type="entry name" value="M56_BlaR1_MecR1_like"/>
    <property type="match status" value="1"/>
</dbReference>
<evidence type="ECO:0000256" key="2">
    <source>
        <dbReference type="SAM" id="Phobius"/>
    </source>
</evidence>
<name>A0ABQ3I134_9BACT</name>
<dbReference type="EMBL" id="BNAG01000001">
    <property type="protein sequence ID" value="GHE54442.1"/>
    <property type="molecule type" value="Genomic_DNA"/>
</dbReference>
<dbReference type="Gene3D" id="3.30.2010.10">
    <property type="entry name" value="Metalloproteases ('zincins'), catalytic domain"/>
    <property type="match status" value="1"/>
</dbReference>
<feature type="transmembrane region" description="Helical" evidence="2">
    <location>
        <begin position="12"/>
        <end position="34"/>
    </location>
</feature>
<proteinExistence type="predicted"/>
<keyword evidence="5" id="KW-1185">Reference proteome</keyword>
<protein>
    <recommendedName>
        <fullName evidence="3">Peptidase M56 domain-containing protein</fullName>
    </recommendedName>
</protein>
<dbReference type="PANTHER" id="PTHR34978:SF3">
    <property type="entry name" value="SLR0241 PROTEIN"/>
    <property type="match status" value="1"/>
</dbReference>
<keyword evidence="2" id="KW-1133">Transmembrane helix</keyword>
<feature type="coiled-coil region" evidence="1">
    <location>
        <begin position="446"/>
        <end position="513"/>
    </location>
</feature>
<organism evidence="4 5">
    <name type="scientific">Roseivirga thermotolerans</name>
    <dbReference type="NCBI Taxonomy" id="1758176"/>
    <lineage>
        <taxon>Bacteria</taxon>
        <taxon>Pseudomonadati</taxon>
        <taxon>Bacteroidota</taxon>
        <taxon>Cytophagia</taxon>
        <taxon>Cytophagales</taxon>
        <taxon>Roseivirgaceae</taxon>
        <taxon>Roseivirga</taxon>
    </lineage>
</organism>
<dbReference type="Proteomes" id="UP000658258">
    <property type="component" value="Unassembled WGS sequence"/>
</dbReference>
<accession>A0ABQ3I134</accession>
<evidence type="ECO:0000256" key="1">
    <source>
        <dbReference type="SAM" id="Coils"/>
    </source>
</evidence>
<comment type="caution">
    <text evidence="4">The sequence shown here is derived from an EMBL/GenBank/DDBJ whole genome shotgun (WGS) entry which is preliminary data.</text>
</comment>
<evidence type="ECO:0000313" key="4">
    <source>
        <dbReference type="EMBL" id="GHE54442.1"/>
    </source>
</evidence>
<evidence type="ECO:0000259" key="3">
    <source>
        <dbReference type="Pfam" id="PF05569"/>
    </source>
</evidence>
<dbReference type="InterPro" id="IPR008756">
    <property type="entry name" value="Peptidase_M56"/>
</dbReference>
<feature type="transmembrane region" description="Helical" evidence="2">
    <location>
        <begin position="314"/>
        <end position="333"/>
    </location>
</feature>
<keyword evidence="2" id="KW-0472">Membrane</keyword>
<sequence length="805" mass="91360">MMEINSNILEAIGLGLVHSLWQGAALLFVVLLGLVSLRNKKAKTRYTLVLMGILALPVLLAGNLYFFWPASPVENSGTIIASEIRFSPNIISDFQAFAQNPQSSSTVLWIKENAPTIAVIWIVGMAFFLLKVLGSFIWMKRLLTKAFPLEETSINSLICNIKLVLGIKKPLQIKSSSWIKSPVILGFSRPTVLFPIGLIEGLSTEEVEAILYHELAHLKRNDFVINIIINVLQIVFFYHPAYWWMKSQLDNEREYATDELALKYSEKKLPMIKALAKVQAFSMNQPGLAFAGNSKNQVLKRINIMMNSKQQPNWLSAIFTIALLLVAFGLMSVQDIKPKIEKKENSSALSEVQIDLNPQIEKSDPTWPAKPILIDLDTQIQDNDSTAVSKAILELVNNPNDFSFEFDEQGEVLQITKSGKELKRSELSNYKIAYAKLLKLGFALPRGAVEAKIEQIQNELRKKEEELLRKLKETEHGEQSAKSSEYVLKSQSYEMLALEHQEYLAKIELLEKLGSELTASQIQQINDYKVRVTELKAIMSDISNIEKALEQNHQAQHEFDKAEQQKIKSEFEKNLTARPIIELNGELRSDLQLNDINLNNVKQISVISGESMYSIHSRENLEGYNGIIRIVTNGSDSKTTLKYIKGKPVIELNGKLLKGKSLDDLNLENAQSIEVLSGNSLYKFYSKEELKGYESMIRIYTNQDENAPFHAISISPDNSKYFFNDDSLREVMYDFYILERLSRSKGVLIEYGGNIEKGWTLESLKKDKLYEIKTIELLKNKEMESHYSKEQLSGVDVLLRVNAKN</sequence>
<dbReference type="Pfam" id="PF05569">
    <property type="entry name" value="Peptidase_M56"/>
    <property type="match status" value="1"/>
</dbReference>
<feature type="transmembrane region" description="Helical" evidence="2">
    <location>
        <begin position="223"/>
        <end position="245"/>
    </location>
</feature>
<feature type="transmembrane region" description="Helical" evidence="2">
    <location>
        <begin position="46"/>
        <end position="68"/>
    </location>
</feature>
<dbReference type="InterPro" id="IPR052173">
    <property type="entry name" value="Beta-lactam_resp_regulator"/>
</dbReference>
<keyword evidence="1" id="KW-0175">Coiled coil</keyword>
<gene>
    <name evidence="4" type="ORF">GCM10011340_06330</name>
</gene>
<feature type="transmembrane region" description="Helical" evidence="2">
    <location>
        <begin position="118"/>
        <end position="139"/>
    </location>
</feature>
<dbReference type="PANTHER" id="PTHR34978">
    <property type="entry name" value="POSSIBLE SENSOR-TRANSDUCER PROTEIN BLAR"/>
    <property type="match status" value="1"/>
</dbReference>
<evidence type="ECO:0000313" key="5">
    <source>
        <dbReference type="Proteomes" id="UP000658258"/>
    </source>
</evidence>